<dbReference type="EMBL" id="CALNXI010000212">
    <property type="protein sequence ID" value="CAH3022275.1"/>
    <property type="molecule type" value="Genomic_DNA"/>
</dbReference>
<evidence type="ECO:0000313" key="3">
    <source>
        <dbReference type="EMBL" id="CAH3022275.1"/>
    </source>
</evidence>
<dbReference type="Proteomes" id="UP001159427">
    <property type="component" value="Unassembled WGS sequence"/>
</dbReference>
<evidence type="ECO:0000256" key="2">
    <source>
        <dbReference type="SAM" id="MobiDB-lite"/>
    </source>
</evidence>
<evidence type="ECO:0000256" key="1">
    <source>
        <dbReference type="SAM" id="Coils"/>
    </source>
</evidence>
<reference evidence="3 4" key="1">
    <citation type="submission" date="2022-05" db="EMBL/GenBank/DDBJ databases">
        <authorList>
            <consortium name="Genoscope - CEA"/>
            <person name="William W."/>
        </authorList>
    </citation>
    <scope>NUCLEOTIDE SEQUENCE [LARGE SCALE GENOMIC DNA]</scope>
</reference>
<dbReference type="PANTHER" id="PTHR37162">
    <property type="entry name" value="HAT FAMILY DIMERISATION DOMAINCONTAINING PROTEIN-RELATED"/>
    <property type="match status" value="1"/>
</dbReference>
<organism evidence="3 4">
    <name type="scientific">Porites evermanni</name>
    <dbReference type="NCBI Taxonomy" id="104178"/>
    <lineage>
        <taxon>Eukaryota</taxon>
        <taxon>Metazoa</taxon>
        <taxon>Cnidaria</taxon>
        <taxon>Anthozoa</taxon>
        <taxon>Hexacorallia</taxon>
        <taxon>Scleractinia</taxon>
        <taxon>Fungiina</taxon>
        <taxon>Poritidae</taxon>
        <taxon>Porites</taxon>
    </lineage>
</organism>
<evidence type="ECO:0008006" key="5">
    <source>
        <dbReference type="Google" id="ProtNLM"/>
    </source>
</evidence>
<feature type="coiled-coil region" evidence="1">
    <location>
        <begin position="685"/>
        <end position="731"/>
    </location>
</feature>
<protein>
    <recommendedName>
        <fullName evidence="5">BED-type domain-containing protein</fullName>
    </recommendedName>
</protein>
<feature type="region of interest" description="Disordered" evidence="2">
    <location>
        <begin position="746"/>
        <end position="776"/>
    </location>
</feature>
<name>A0ABN8M1X0_9CNID</name>
<evidence type="ECO:0000313" key="4">
    <source>
        <dbReference type="Proteomes" id="UP001159427"/>
    </source>
</evidence>
<proteinExistence type="predicted"/>
<keyword evidence="4" id="KW-1185">Reference proteome</keyword>
<feature type="non-terminal residue" evidence="3">
    <location>
        <position position="776"/>
    </location>
</feature>
<gene>
    <name evidence="3" type="ORF">PEVE_00014761</name>
</gene>
<feature type="compositionally biased region" description="Basic and acidic residues" evidence="2">
    <location>
        <begin position="764"/>
        <end position="776"/>
    </location>
</feature>
<sequence length="776" mass="89085">MPGKCTFSENWTSHVAYKDWILRDSSSQHKARCRLCQKSFDCSNMGESALKSHMGGRKHKELAALIAERSAPITQFMSSNAASAETPSSSASLKETLVSSYMAKEETLKAEIRWTLHTVEKHHSFHSNEGIDKVFQDMFGDSAIAKKFSCGEKKCSYIACFGLAPYFGKLLKEKVDMEDSFVLLFDESLNFITKNKQLDVFIRFWDSNRVVSRYWMSQFLGHATSEDLLEHFNKATETLDLRKLLQVSMDGPNVHWKFVDMFSHQLIDEYSTSFLNIGSCGLHIIHGAFKHGSERTGWELDNFFSSIFKLFKDTPARRDDYTRVTGSSVFAFKFCKHRWVENVPVAERAIEMLPHLLKYLKVVQEKKLPNPTTQSFQTVKNMLQDVLLEVKINFFISIAKEVTPFLTIYQTDRVMLPFLGDDLHRMLKSIMSRVIKNSVLKEHRATPQCLMKVDISDKSNQCTAYKVDLGFVATEQLKKLVAAKKVTDKQVLELKMECKESVLTILKHLRLKSPLGYRTVRALQCLNPQMLVSKPEKCIEKFQVVLKALVNTKKLKECDVDVTKQQFVSFLDEEVPQRVSRLNSFDHTKEDHHIDKLFYDMLASKKSYEKLWAALKSLLTLSHGQATVERRFSTNKQVSIDNLQERSFVAMRQIQDHIHTVKGSLNVNITKQMISSVAAARQRYMTYLEEERKKKQKEASSMKRKSLVEELDELKAKKKRLESEAAALVKSADDYSVKAESTKNIDKVRQLVAQSNSHRSSSKRKLEEASKIDSEI</sequence>
<comment type="caution">
    <text evidence="3">The sequence shown here is derived from an EMBL/GenBank/DDBJ whole genome shotgun (WGS) entry which is preliminary data.</text>
</comment>
<dbReference type="PANTHER" id="PTHR37162:SF11">
    <property type="match status" value="1"/>
</dbReference>
<keyword evidence="1" id="KW-0175">Coiled coil</keyword>
<accession>A0ABN8M1X0</accession>